<protein>
    <submittedName>
        <fullName evidence="5">Transcriptional regulator, GntR family protein</fullName>
    </submittedName>
</protein>
<dbReference type="PRINTS" id="PR00033">
    <property type="entry name" value="HTHASNC"/>
</dbReference>
<dbReference type="Pfam" id="PF00392">
    <property type="entry name" value="GntR"/>
    <property type="match status" value="1"/>
</dbReference>
<dbReference type="OrthoDB" id="9788098at2"/>
<dbReference type="PANTHER" id="PTHR43537:SF24">
    <property type="entry name" value="GLUCONATE OPERON TRANSCRIPTIONAL REPRESSOR"/>
    <property type="match status" value="1"/>
</dbReference>
<feature type="domain" description="HTH gntR-type" evidence="4">
    <location>
        <begin position="14"/>
        <end position="81"/>
    </location>
</feature>
<dbReference type="CDD" id="cd07377">
    <property type="entry name" value="WHTH_GntR"/>
    <property type="match status" value="1"/>
</dbReference>
<dbReference type="SUPFAM" id="SSF46785">
    <property type="entry name" value="Winged helix' DNA-binding domain"/>
    <property type="match status" value="1"/>
</dbReference>
<evidence type="ECO:0000256" key="2">
    <source>
        <dbReference type="ARBA" id="ARBA00023125"/>
    </source>
</evidence>
<dbReference type="InterPro" id="IPR008920">
    <property type="entry name" value="TF_FadR/GntR_C"/>
</dbReference>
<dbReference type="RefSeq" id="WP_007065572.1">
    <property type="nucleotide sequence ID" value="NZ_BBWO01000017.1"/>
</dbReference>
<evidence type="ECO:0000259" key="4">
    <source>
        <dbReference type="PROSITE" id="PS50949"/>
    </source>
</evidence>
<dbReference type="Gene3D" id="1.10.10.10">
    <property type="entry name" value="Winged helix-like DNA-binding domain superfamily/Winged helix DNA-binding domain"/>
    <property type="match status" value="1"/>
</dbReference>
<keyword evidence="3" id="KW-0804">Transcription</keyword>
<dbReference type="AlphaFoldDB" id="A0A0P0Z9C0"/>
<dbReference type="InterPro" id="IPR036390">
    <property type="entry name" value="WH_DNA-bd_sf"/>
</dbReference>
<dbReference type="PROSITE" id="PS50949">
    <property type="entry name" value="HTH_GNTR"/>
    <property type="match status" value="1"/>
</dbReference>
<sequence length="232" mass="26226">MTGRKRDDDGTGHGHSADRAYAIIRSGLLRDEWPAGTRLLETELARRIGVSRTPIRDALRRLVNEGFLEYAANVGCRVRGWGRNDIDSIFDLRIELETYAARRAATRIRPGEIRQLTELCDAMEAVVERSLGLPELRDELTPLNDRFHTVITEAAGNARLTPVLASVTFAPMVLRTFRRYREEEVMRSMGHHRELVSALESANADWSAAVMRSHIHAGYVAMMRDAVFEIEP</sequence>
<dbReference type="SUPFAM" id="SSF48008">
    <property type="entry name" value="GntR ligand-binding domain-like"/>
    <property type="match status" value="1"/>
</dbReference>
<dbReference type="Pfam" id="PF07729">
    <property type="entry name" value="FCD"/>
    <property type="match status" value="1"/>
</dbReference>
<evidence type="ECO:0000256" key="1">
    <source>
        <dbReference type="ARBA" id="ARBA00023015"/>
    </source>
</evidence>
<proteinExistence type="predicted"/>
<dbReference type="InterPro" id="IPR036388">
    <property type="entry name" value="WH-like_DNA-bd_sf"/>
</dbReference>
<reference evidence="5" key="1">
    <citation type="journal article" date="2015" name="Proc. Natl. Acad. Sci. U.S.A.">
        <title>Bacterial clade with the ribosomal RNA operon on a small plasmid rather than the chromosome.</title>
        <authorList>
            <person name="Anda M."/>
            <person name="Ohtsubo Y."/>
            <person name="Okubo T."/>
            <person name="Sugawara M."/>
            <person name="Nagata Y."/>
            <person name="Tsuda M."/>
            <person name="Minamisawa K."/>
            <person name="Mitsui H."/>
        </authorList>
    </citation>
    <scope>NUCLEOTIDE SEQUENCE</scope>
    <source>
        <strain evidence="5">DSM 15513</strain>
    </source>
</reference>
<keyword evidence="2" id="KW-0238">DNA-binding</keyword>
<dbReference type="InterPro" id="IPR011711">
    <property type="entry name" value="GntR_C"/>
</dbReference>
<name>A0A0P0Z9C0_9HYPH</name>
<dbReference type="GO" id="GO:0043565">
    <property type="term" value="F:sequence-specific DNA binding"/>
    <property type="evidence" value="ECO:0007669"/>
    <property type="project" value="InterPro"/>
</dbReference>
<dbReference type="PANTHER" id="PTHR43537">
    <property type="entry name" value="TRANSCRIPTIONAL REGULATOR, GNTR FAMILY"/>
    <property type="match status" value="1"/>
</dbReference>
<dbReference type="SMART" id="SM00895">
    <property type="entry name" value="FCD"/>
    <property type="match status" value="1"/>
</dbReference>
<keyword evidence="1" id="KW-0805">Transcription regulation</keyword>
<dbReference type="GO" id="GO:0003700">
    <property type="term" value="F:DNA-binding transcription factor activity"/>
    <property type="evidence" value="ECO:0007669"/>
    <property type="project" value="InterPro"/>
</dbReference>
<evidence type="ECO:0000256" key="3">
    <source>
        <dbReference type="ARBA" id="ARBA00023163"/>
    </source>
</evidence>
<dbReference type="PRINTS" id="PR00035">
    <property type="entry name" value="HTHGNTR"/>
</dbReference>
<dbReference type="SMART" id="SM00345">
    <property type="entry name" value="HTH_GNTR"/>
    <property type="match status" value="1"/>
</dbReference>
<dbReference type="InterPro" id="IPR000524">
    <property type="entry name" value="Tscrpt_reg_HTH_GntR"/>
</dbReference>
<dbReference type="Gene3D" id="1.20.120.530">
    <property type="entry name" value="GntR ligand-binding domain-like"/>
    <property type="match status" value="1"/>
</dbReference>
<evidence type="ECO:0000313" key="5">
    <source>
        <dbReference type="EMBL" id="BAT31042.1"/>
    </source>
</evidence>
<accession>A0A0P0Z9C0</accession>
<organism evidence="5">
    <name type="scientific">Fulvimarina pelagi</name>
    <dbReference type="NCBI Taxonomy" id="217511"/>
    <lineage>
        <taxon>Bacteria</taxon>
        <taxon>Pseudomonadati</taxon>
        <taxon>Pseudomonadota</taxon>
        <taxon>Alphaproteobacteria</taxon>
        <taxon>Hyphomicrobiales</taxon>
        <taxon>Aurantimonadaceae</taxon>
        <taxon>Fulvimarina</taxon>
    </lineage>
</organism>
<dbReference type="InterPro" id="IPR000485">
    <property type="entry name" value="AsnC-type_HTH_dom"/>
</dbReference>
<dbReference type="EMBL" id="LC066397">
    <property type="protein sequence ID" value="BAT31042.1"/>
    <property type="molecule type" value="Genomic_DNA"/>
</dbReference>